<dbReference type="InterPro" id="IPR024079">
    <property type="entry name" value="MetalloPept_cat_dom_sf"/>
</dbReference>
<evidence type="ECO:0000256" key="1">
    <source>
        <dbReference type="ARBA" id="ARBA00001947"/>
    </source>
</evidence>
<accession>A0AAQ4DUN6</accession>
<evidence type="ECO:0008006" key="12">
    <source>
        <dbReference type="Google" id="ProtNLM"/>
    </source>
</evidence>
<dbReference type="Pfam" id="PF01431">
    <property type="entry name" value="Peptidase_M13"/>
    <property type="match status" value="1"/>
</dbReference>
<gene>
    <name evidence="10" type="ORF">V5799_007046</name>
</gene>
<evidence type="ECO:0000259" key="8">
    <source>
        <dbReference type="Pfam" id="PF01431"/>
    </source>
</evidence>
<organism evidence="10 11">
    <name type="scientific">Amblyomma americanum</name>
    <name type="common">Lone star tick</name>
    <dbReference type="NCBI Taxonomy" id="6943"/>
    <lineage>
        <taxon>Eukaryota</taxon>
        <taxon>Metazoa</taxon>
        <taxon>Ecdysozoa</taxon>
        <taxon>Arthropoda</taxon>
        <taxon>Chelicerata</taxon>
        <taxon>Arachnida</taxon>
        <taxon>Acari</taxon>
        <taxon>Parasitiformes</taxon>
        <taxon>Ixodida</taxon>
        <taxon>Ixodoidea</taxon>
        <taxon>Ixodidae</taxon>
        <taxon>Amblyomminae</taxon>
        <taxon>Amblyomma</taxon>
    </lineage>
</organism>
<dbReference type="InterPro" id="IPR042089">
    <property type="entry name" value="Peptidase_M13_dom_2"/>
</dbReference>
<dbReference type="InterPro" id="IPR018497">
    <property type="entry name" value="Peptidase_M13_C"/>
</dbReference>
<dbReference type="AlphaFoldDB" id="A0AAQ4DUN6"/>
<dbReference type="SUPFAM" id="SSF55486">
    <property type="entry name" value="Metalloproteases ('zincins'), catalytic domain"/>
    <property type="match status" value="1"/>
</dbReference>
<evidence type="ECO:0000256" key="2">
    <source>
        <dbReference type="ARBA" id="ARBA00007357"/>
    </source>
</evidence>
<keyword evidence="6" id="KW-0862">Zinc</keyword>
<keyword evidence="11" id="KW-1185">Reference proteome</keyword>
<protein>
    <recommendedName>
        <fullName evidence="12">M13 family peptidase</fullName>
    </recommendedName>
</protein>
<keyword evidence="7" id="KW-0482">Metalloprotease</keyword>
<comment type="caution">
    <text evidence="10">The sequence shown here is derived from an EMBL/GenBank/DDBJ whole genome shotgun (WGS) entry which is preliminary data.</text>
</comment>
<feature type="domain" description="Peptidase M13 C-terminal" evidence="8">
    <location>
        <begin position="509"/>
        <end position="698"/>
    </location>
</feature>
<name>A0AAQ4DUN6_AMBAM</name>
<dbReference type="EMBL" id="JARKHS020026611">
    <property type="protein sequence ID" value="KAK8766176.1"/>
    <property type="molecule type" value="Genomic_DNA"/>
</dbReference>
<evidence type="ECO:0000259" key="9">
    <source>
        <dbReference type="Pfam" id="PF05649"/>
    </source>
</evidence>
<evidence type="ECO:0000256" key="7">
    <source>
        <dbReference type="ARBA" id="ARBA00023049"/>
    </source>
</evidence>
<dbReference type="Gene3D" id="1.10.1380.10">
    <property type="entry name" value="Neutral endopeptidase , domain2"/>
    <property type="match status" value="1"/>
</dbReference>
<dbReference type="GO" id="GO:0004222">
    <property type="term" value="F:metalloendopeptidase activity"/>
    <property type="evidence" value="ECO:0007669"/>
    <property type="project" value="InterPro"/>
</dbReference>
<dbReference type="GO" id="GO:0046872">
    <property type="term" value="F:metal ion binding"/>
    <property type="evidence" value="ECO:0007669"/>
    <property type="project" value="UniProtKB-KW"/>
</dbReference>
<dbReference type="GO" id="GO:0016485">
    <property type="term" value="P:protein processing"/>
    <property type="evidence" value="ECO:0007669"/>
    <property type="project" value="TreeGrafter"/>
</dbReference>
<keyword evidence="4" id="KW-0479">Metal-binding</keyword>
<dbReference type="GO" id="GO:0005886">
    <property type="term" value="C:plasma membrane"/>
    <property type="evidence" value="ECO:0007669"/>
    <property type="project" value="TreeGrafter"/>
</dbReference>
<proteinExistence type="inferred from homology"/>
<sequence>MFLDCLFAAVSDQKCCDFFQGETGSDGNVCEKQECLDFVKEVKSQMGNTKPCENFYNNVCGKWKGSLELERKTLKEKAVKDLANLLEVACVEPTQSPNATDKLINAFQSCTKARNLQTLRNSVKSVLDGYKLGQWPLQENLTTGKIASYEEILQVGPLPLFIYSVSWDKSEPVITISKPSDFHVYDIVDGEEEYYDYKDYNEKAEEAYKEFITQSMLLLSDTAPEQQSKAAGEIIFVEKQFYRLAFAASNETKTGNLSSIKALLPDAFPMQILQRDFELANVSINEVTKVEVKYFEYFQNVVQYLKNNTNTTQLINYVLWTKIRDMAKAVATPLNDLYLEYKNKTDTLLDLAVGAEKSGTDGKRTNDTKLLCMHQLLESDIMYTAGASYYSSDKFDKDSKADVMKMLHFINSTFRYVIRNNTWMSTEDKKKAVKRVNKVRYVIGYPDWILDSAVVNSFYQYVPNISANASFAEHYHWLQQNDRLQKLRVFNSSNINKSDEDITLRSHVYYEEKSDTFAYPAAAFATHYRKPPIPRSMNYGTIGTLIVQLLSNAIDRFDDFFPNGTKTAVDYWSNETTTNFCNNSMCLNNSKECFDQCTFRNTSRQELHDYLGVRVAHMSMRRSKKNYTGPFLLRGGRFDSEDKIFLTGFASLYCPYRVRENKDGESADNIPENPLAESLNEVVSTYTNFSATFKCKENVSDTCNLMPPEKPMLPSC</sequence>
<reference evidence="10 11" key="1">
    <citation type="journal article" date="2023" name="Arcadia Sci">
        <title>De novo assembly of a long-read Amblyomma americanum tick genome.</title>
        <authorList>
            <person name="Chou S."/>
            <person name="Poskanzer K.E."/>
            <person name="Rollins M."/>
            <person name="Thuy-Boun P.S."/>
        </authorList>
    </citation>
    <scope>NUCLEOTIDE SEQUENCE [LARGE SCALE GENOMIC DNA]</scope>
    <source>
        <strain evidence="10">F_SG_1</strain>
        <tissue evidence="10">Salivary glands</tissue>
    </source>
</reference>
<evidence type="ECO:0000256" key="4">
    <source>
        <dbReference type="ARBA" id="ARBA00022723"/>
    </source>
</evidence>
<comment type="cofactor">
    <cofactor evidence="1">
        <name>Zn(2+)</name>
        <dbReference type="ChEBI" id="CHEBI:29105"/>
    </cofactor>
</comment>
<dbReference type="Gene3D" id="3.40.390.10">
    <property type="entry name" value="Collagenase (Catalytic Domain)"/>
    <property type="match status" value="1"/>
</dbReference>
<dbReference type="Pfam" id="PF05649">
    <property type="entry name" value="Peptidase_M13_N"/>
    <property type="match status" value="1"/>
</dbReference>
<keyword evidence="3" id="KW-0645">Protease</keyword>
<dbReference type="InterPro" id="IPR008753">
    <property type="entry name" value="Peptidase_M13_N"/>
</dbReference>
<dbReference type="InterPro" id="IPR000718">
    <property type="entry name" value="Peptidase_M13"/>
</dbReference>
<dbReference type="PANTHER" id="PTHR11733:SF241">
    <property type="entry name" value="GH26575P-RELATED"/>
    <property type="match status" value="1"/>
</dbReference>
<evidence type="ECO:0000256" key="3">
    <source>
        <dbReference type="ARBA" id="ARBA00022670"/>
    </source>
</evidence>
<keyword evidence="5" id="KW-0378">Hydrolase</keyword>
<evidence type="ECO:0000256" key="5">
    <source>
        <dbReference type="ARBA" id="ARBA00022801"/>
    </source>
</evidence>
<dbReference type="PROSITE" id="PS51885">
    <property type="entry name" value="NEPRILYSIN"/>
    <property type="match status" value="1"/>
</dbReference>
<evidence type="ECO:0000256" key="6">
    <source>
        <dbReference type="ARBA" id="ARBA00022833"/>
    </source>
</evidence>
<feature type="domain" description="Peptidase M13 N-terminal" evidence="9">
    <location>
        <begin position="51"/>
        <end position="446"/>
    </location>
</feature>
<dbReference type="PANTHER" id="PTHR11733">
    <property type="entry name" value="ZINC METALLOPROTEASE FAMILY M13 NEPRILYSIN-RELATED"/>
    <property type="match status" value="1"/>
</dbReference>
<evidence type="ECO:0000313" key="10">
    <source>
        <dbReference type="EMBL" id="KAK8766176.1"/>
    </source>
</evidence>
<comment type="similarity">
    <text evidence="2">Belongs to the peptidase M13 family.</text>
</comment>
<dbReference type="Proteomes" id="UP001321473">
    <property type="component" value="Unassembled WGS sequence"/>
</dbReference>
<evidence type="ECO:0000313" key="11">
    <source>
        <dbReference type="Proteomes" id="UP001321473"/>
    </source>
</evidence>